<protein>
    <submittedName>
        <fullName evidence="1">Uncharacterized protein</fullName>
    </submittedName>
</protein>
<gene>
    <name evidence="1" type="ORF">J1605_021498</name>
</gene>
<reference evidence="1 2" key="1">
    <citation type="submission" date="2022-11" db="EMBL/GenBank/DDBJ databases">
        <title>Whole genome sequence of Eschrichtius robustus ER-17-0199.</title>
        <authorList>
            <person name="Bruniche-Olsen A."/>
            <person name="Black A.N."/>
            <person name="Fields C.J."/>
            <person name="Walden K."/>
            <person name="Dewoody J.A."/>
        </authorList>
    </citation>
    <scope>NUCLEOTIDE SEQUENCE [LARGE SCALE GENOMIC DNA]</scope>
    <source>
        <strain evidence="1">ER-17-0199</strain>
        <tissue evidence="1">Blubber</tissue>
    </source>
</reference>
<evidence type="ECO:0000313" key="2">
    <source>
        <dbReference type="Proteomes" id="UP001159641"/>
    </source>
</evidence>
<sequence>MREEKEEAWTRVPVRLHYGYRRRTRAALALRIGNGCEPCSPLQGTRQSSEWRRQQGHQLPGAHVVLTLFWCTAWHRPHLPCVHLPLGCSCDLGRVRED</sequence>
<keyword evidence="2" id="KW-1185">Reference proteome</keyword>
<comment type="caution">
    <text evidence="1">The sequence shown here is derived from an EMBL/GenBank/DDBJ whole genome shotgun (WGS) entry which is preliminary data.</text>
</comment>
<evidence type="ECO:0000313" key="1">
    <source>
        <dbReference type="EMBL" id="KAJ8790060.1"/>
    </source>
</evidence>
<dbReference type="AlphaFoldDB" id="A0AB34HGB6"/>
<name>A0AB34HGB6_ESCRO</name>
<dbReference type="Proteomes" id="UP001159641">
    <property type="component" value="Unassembled WGS sequence"/>
</dbReference>
<proteinExistence type="predicted"/>
<dbReference type="EMBL" id="JAIQCJ010001380">
    <property type="protein sequence ID" value="KAJ8790060.1"/>
    <property type="molecule type" value="Genomic_DNA"/>
</dbReference>
<accession>A0AB34HGB6</accession>
<organism evidence="1 2">
    <name type="scientific">Eschrichtius robustus</name>
    <name type="common">California gray whale</name>
    <name type="synonym">Eschrichtius gibbosus</name>
    <dbReference type="NCBI Taxonomy" id="9764"/>
    <lineage>
        <taxon>Eukaryota</taxon>
        <taxon>Metazoa</taxon>
        <taxon>Chordata</taxon>
        <taxon>Craniata</taxon>
        <taxon>Vertebrata</taxon>
        <taxon>Euteleostomi</taxon>
        <taxon>Mammalia</taxon>
        <taxon>Eutheria</taxon>
        <taxon>Laurasiatheria</taxon>
        <taxon>Artiodactyla</taxon>
        <taxon>Whippomorpha</taxon>
        <taxon>Cetacea</taxon>
        <taxon>Mysticeti</taxon>
        <taxon>Eschrichtiidae</taxon>
        <taxon>Eschrichtius</taxon>
    </lineage>
</organism>